<dbReference type="EMBL" id="CR382137">
    <property type="protein sequence ID" value="CAR65829.1"/>
    <property type="molecule type" value="Genomic_DNA"/>
</dbReference>
<comment type="subcellular location">
    <subcellularLocation>
        <location evidence="1">Endoplasmic reticulum membrane</location>
        <topology evidence="1">Single-pass type I membrane protein</topology>
    </subcellularLocation>
</comment>
<evidence type="ECO:0000256" key="8">
    <source>
        <dbReference type="ARBA" id="ARBA00023136"/>
    </source>
</evidence>
<dbReference type="eggNOG" id="KOG2103">
    <property type="taxonomic scope" value="Eukaryota"/>
</dbReference>
<dbReference type="GO" id="GO:0034975">
    <property type="term" value="P:protein folding in endoplasmic reticulum"/>
    <property type="evidence" value="ECO:0007669"/>
    <property type="project" value="TreeGrafter"/>
</dbReference>
<name>B5RU17_DEBHA</name>
<feature type="signal peptide" evidence="11">
    <location>
        <begin position="1"/>
        <end position="19"/>
    </location>
</feature>
<evidence type="ECO:0000256" key="1">
    <source>
        <dbReference type="ARBA" id="ARBA00004115"/>
    </source>
</evidence>
<comment type="similarity">
    <text evidence="2">Belongs to the EMC1 family.</text>
</comment>
<evidence type="ECO:0000256" key="9">
    <source>
        <dbReference type="ARBA" id="ARBA00023180"/>
    </source>
</evidence>
<protein>
    <recommendedName>
        <fullName evidence="3">ER membrane protein complex subunit 1</fullName>
    </recommendedName>
</protein>
<keyword evidence="7 10" id="KW-1133">Transmembrane helix</keyword>
<keyword evidence="6" id="KW-0256">Endoplasmic reticulum</keyword>
<evidence type="ECO:0000313" key="14">
    <source>
        <dbReference type="Proteomes" id="UP000000599"/>
    </source>
</evidence>
<accession>B5RU17</accession>
<evidence type="ECO:0000256" key="10">
    <source>
        <dbReference type="SAM" id="Phobius"/>
    </source>
</evidence>
<dbReference type="GeneID" id="8998755"/>
<dbReference type="InterPro" id="IPR026895">
    <property type="entry name" value="EMC1"/>
</dbReference>
<sequence>MRLIQNIGLLSLLSSLAFAVLFEDAFVKDWIKHSYGEIQRYELLSDKELIGLTNENEILNMDLRNGGSLNWKAALHEFGNINQYFLSKNRKLVYAYSTSDKRIYLIDSKTGILQETLFSETVPLKLVEFFGVGVLAVGTDGSLTFLGNDGVVKPISTDAKIRDIRVSQADGTLYVITDDLSLISITRSLDVLPTSKPFKKYISHINEVKTFQDNIIVTEDNKILSIDDDGVREVNSTLKPKQHIRVLSLELAYSIDSKVIHFHSITDGKFEALVDYSFEDQISEVDFMNYASSEFVLLATESNVILLDVSGLSLGGDINAIQKYQFQFNSSIQTGQNYITYDKGSNLQLISSRLVDFKVDVAIYAASTESVTHLSFDLNRFNPTSSKYLMIDRPQSEGEINKVHHLIHDSDDYHFFISRWLAILRRHLSQLGRLIISKITRSSTSHDEYAPEDTFGFGKLIIFMDEQQGYVIAIDSVEGSVAWKCKVEVKEQNMIDFVDRPATNEVVLILKHSLLSLDIRNGKITNTKTFKEEISKSFSLRLENDEEVIALKLANSHKLQLFKDSEVSIKTDQYLIDQTDDSLQGFKINDKDIIPTWKFEKPDEKVLLVKTKPMHTKTSSIGITLSDKSVLYKYLNPNLISIITEGSETKIIRYYLIDSVSGSVLYTHEHSENEIVDSDSIQLCMDDNWIVYTFFIKSPKLEQRVIVFDLFDTMEKSVNKNLVSALESNTTINSISKKSFIFPERIVSLASTQTKFGITLKSMLFLTESGSLIEVPKFILNSRRIANRALTGKDFQDDFRMMPYEPVIPKNNFQVLNHKHQLLLDSNTDQILMKPTELESTSVVCFVNKFNIFCNVIQPSLSYDLLSENFDRIKLILTILALLAAYLITKPFVFSRRLNAHWIDR</sequence>
<dbReference type="OrthoDB" id="28092at2759"/>
<gene>
    <name evidence="13" type="ordered locus">DEHA2E15290g</name>
</gene>
<evidence type="ECO:0000256" key="7">
    <source>
        <dbReference type="ARBA" id="ARBA00022989"/>
    </source>
</evidence>
<dbReference type="Pfam" id="PF07774">
    <property type="entry name" value="EMC1_C"/>
    <property type="match status" value="1"/>
</dbReference>
<proteinExistence type="inferred from homology"/>
<dbReference type="InParanoid" id="B5RU17"/>
<dbReference type="SUPFAM" id="SSF50969">
    <property type="entry name" value="YVTN repeat-like/Quinoprotein amine dehydrogenase"/>
    <property type="match status" value="1"/>
</dbReference>
<reference evidence="13 14" key="1">
    <citation type="journal article" date="2004" name="Nature">
        <title>Genome evolution in yeasts.</title>
        <authorList>
            <consortium name="Genolevures"/>
            <person name="Dujon B."/>
            <person name="Sherman D."/>
            <person name="Fischer G."/>
            <person name="Durrens P."/>
            <person name="Casaregola S."/>
            <person name="Lafontaine I."/>
            <person name="de Montigny J."/>
            <person name="Marck C."/>
            <person name="Neuveglise C."/>
            <person name="Talla E."/>
            <person name="Goffard N."/>
            <person name="Frangeul L."/>
            <person name="Aigle M."/>
            <person name="Anthouard V."/>
            <person name="Babour A."/>
            <person name="Barbe V."/>
            <person name="Barnay S."/>
            <person name="Blanchin S."/>
            <person name="Beckerich J.M."/>
            <person name="Beyne E."/>
            <person name="Bleykasten C."/>
            <person name="Boisrame A."/>
            <person name="Boyer J."/>
            <person name="Cattolico L."/>
            <person name="Confanioleri F."/>
            <person name="de Daruvar A."/>
            <person name="Despons L."/>
            <person name="Fabre E."/>
            <person name="Fairhead C."/>
            <person name="Ferry-Dumazet H."/>
            <person name="Groppi A."/>
            <person name="Hantraye F."/>
            <person name="Hennequin C."/>
            <person name="Jauniaux N."/>
            <person name="Joyet P."/>
            <person name="Kachouri R."/>
            <person name="Kerrest A."/>
            <person name="Koszul R."/>
            <person name="Lemaire M."/>
            <person name="Lesur I."/>
            <person name="Ma L."/>
            <person name="Muller H."/>
            <person name="Nicaud J.M."/>
            <person name="Nikolski M."/>
            <person name="Oztas S."/>
            <person name="Ozier-Kalogeropoulos O."/>
            <person name="Pellenz S."/>
            <person name="Potier S."/>
            <person name="Richard G.F."/>
            <person name="Straub M.L."/>
            <person name="Suleau A."/>
            <person name="Swennene D."/>
            <person name="Tekaia F."/>
            <person name="Wesolowski-Louvel M."/>
            <person name="Westhof E."/>
            <person name="Wirth B."/>
            <person name="Zeniou-Meyer M."/>
            <person name="Zivanovic I."/>
            <person name="Bolotin-Fukuhara M."/>
            <person name="Thierry A."/>
            <person name="Bouchier C."/>
            <person name="Caudron B."/>
            <person name="Scarpelli C."/>
            <person name="Gaillardin C."/>
            <person name="Weissenbach J."/>
            <person name="Wincker P."/>
            <person name="Souciet J.L."/>
        </authorList>
    </citation>
    <scope>NUCLEOTIDE SEQUENCE [LARGE SCALE GENOMIC DNA]</scope>
    <source>
        <strain evidence="14">ATCC 36239 / CBS 767 / BCRC 21394 / JCM 1990 / NBRC 0083 / IGC 2968</strain>
    </source>
</reference>
<keyword evidence="5 11" id="KW-0732">Signal</keyword>
<dbReference type="RefSeq" id="XP_002770486.1">
    <property type="nucleotide sequence ID" value="XM_002770440.1"/>
</dbReference>
<keyword evidence="14" id="KW-1185">Reference proteome</keyword>
<keyword evidence="8 10" id="KW-0472">Membrane</keyword>
<organism evidence="13 14">
    <name type="scientific">Debaryomyces hansenii (strain ATCC 36239 / CBS 767 / BCRC 21394 / JCM 1990 / NBRC 0083 / IGC 2968)</name>
    <name type="common">Yeast</name>
    <name type="synonym">Torulaspora hansenii</name>
    <dbReference type="NCBI Taxonomy" id="284592"/>
    <lineage>
        <taxon>Eukaryota</taxon>
        <taxon>Fungi</taxon>
        <taxon>Dikarya</taxon>
        <taxon>Ascomycota</taxon>
        <taxon>Saccharomycotina</taxon>
        <taxon>Pichiomycetes</taxon>
        <taxon>Debaryomycetaceae</taxon>
        <taxon>Debaryomyces</taxon>
    </lineage>
</organism>
<evidence type="ECO:0000256" key="4">
    <source>
        <dbReference type="ARBA" id="ARBA00022692"/>
    </source>
</evidence>
<evidence type="ECO:0000256" key="11">
    <source>
        <dbReference type="SAM" id="SignalP"/>
    </source>
</evidence>
<evidence type="ECO:0000313" key="13">
    <source>
        <dbReference type="EMBL" id="CAR65829.1"/>
    </source>
</evidence>
<feature type="domain" description="ER membrane protein complex subunit 1 C-terminal" evidence="12">
    <location>
        <begin position="686"/>
        <end position="902"/>
    </location>
</feature>
<dbReference type="Proteomes" id="UP000000599">
    <property type="component" value="Chromosome E"/>
</dbReference>
<evidence type="ECO:0000259" key="12">
    <source>
        <dbReference type="Pfam" id="PF07774"/>
    </source>
</evidence>
<dbReference type="PANTHER" id="PTHR21573:SF0">
    <property type="entry name" value="ER MEMBRANE PROTEIN COMPLEX SUBUNIT 1"/>
    <property type="match status" value="1"/>
</dbReference>
<evidence type="ECO:0000256" key="2">
    <source>
        <dbReference type="ARBA" id="ARBA00007904"/>
    </source>
</evidence>
<keyword evidence="9" id="KW-0325">Glycoprotein</keyword>
<evidence type="ECO:0000256" key="3">
    <source>
        <dbReference type="ARBA" id="ARBA00020824"/>
    </source>
</evidence>
<dbReference type="AlphaFoldDB" id="B5RU17"/>
<dbReference type="VEuPathDB" id="FungiDB:DEHA2E15290g"/>
<dbReference type="HOGENOM" id="CLU_320547_0_0_1"/>
<dbReference type="InterPro" id="IPR011044">
    <property type="entry name" value="Quino_amine_DH_bsu"/>
</dbReference>
<dbReference type="FunCoup" id="B5RU17">
    <property type="interactions" value="823"/>
</dbReference>
<feature type="transmembrane region" description="Helical" evidence="10">
    <location>
        <begin position="875"/>
        <end position="895"/>
    </location>
</feature>
<dbReference type="STRING" id="284592.B5RU17"/>
<dbReference type="OMA" id="FQVLNHK"/>
<evidence type="ECO:0000256" key="6">
    <source>
        <dbReference type="ARBA" id="ARBA00022824"/>
    </source>
</evidence>
<keyword evidence="4 10" id="KW-0812">Transmembrane</keyword>
<dbReference type="KEGG" id="dha:DEHA2E15290g"/>
<evidence type="ECO:0000256" key="5">
    <source>
        <dbReference type="ARBA" id="ARBA00022729"/>
    </source>
</evidence>
<dbReference type="GO" id="GO:0072546">
    <property type="term" value="C:EMC complex"/>
    <property type="evidence" value="ECO:0007669"/>
    <property type="project" value="InterPro"/>
</dbReference>
<feature type="chain" id="PRO_5002835779" description="ER membrane protein complex subunit 1" evidence="11">
    <location>
        <begin position="20"/>
        <end position="905"/>
    </location>
</feature>
<dbReference type="PANTHER" id="PTHR21573">
    <property type="entry name" value="ER MEMBRANE PROTEIN COMPLEX SUBUNIT 1"/>
    <property type="match status" value="1"/>
</dbReference>
<dbReference type="InterPro" id="IPR011678">
    <property type="entry name" value="EMC1_C"/>
</dbReference>